<gene>
    <name evidence="1" type="ORF">I4F81_001466</name>
</gene>
<protein>
    <submittedName>
        <fullName evidence="1">Uncharacterized protein</fullName>
    </submittedName>
</protein>
<name>A0ACC3BM96_PYRYE</name>
<accession>A0ACC3BM96</accession>
<comment type="caution">
    <text evidence="1">The sequence shown here is derived from an EMBL/GenBank/DDBJ whole genome shotgun (WGS) entry which is preliminary data.</text>
</comment>
<evidence type="ECO:0000313" key="1">
    <source>
        <dbReference type="EMBL" id="KAK1858866.1"/>
    </source>
</evidence>
<organism evidence="1 2">
    <name type="scientific">Pyropia yezoensis</name>
    <name type="common">Susabi-nori</name>
    <name type="synonym">Porphyra yezoensis</name>
    <dbReference type="NCBI Taxonomy" id="2788"/>
    <lineage>
        <taxon>Eukaryota</taxon>
        <taxon>Rhodophyta</taxon>
        <taxon>Bangiophyceae</taxon>
        <taxon>Bangiales</taxon>
        <taxon>Bangiaceae</taxon>
        <taxon>Pyropia</taxon>
    </lineage>
</organism>
<keyword evidence="2" id="KW-1185">Reference proteome</keyword>
<dbReference type="EMBL" id="CM020618">
    <property type="protein sequence ID" value="KAK1858866.1"/>
    <property type="molecule type" value="Genomic_DNA"/>
</dbReference>
<reference evidence="1" key="1">
    <citation type="submission" date="2019-11" db="EMBL/GenBank/DDBJ databases">
        <title>Nori genome reveals adaptations in red seaweeds to the harsh intertidal environment.</title>
        <authorList>
            <person name="Wang D."/>
            <person name="Mao Y."/>
        </authorList>
    </citation>
    <scope>NUCLEOTIDE SEQUENCE</scope>
    <source>
        <tissue evidence="1">Gametophyte</tissue>
    </source>
</reference>
<dbReference type="Proteomes" id="UP000798662">
    <property type="component" value="Chromosome 1"/>
</dbReference>
<sequence>MASPAPVVTPVPLHLPVLSLGPKNGKRILTAERIIESLVVPCYPQTSECDTSGVLTMVPVVSVKKTVNPKSFIAYKCPSGQSRTYRSVLSPQFEFCSYNWVEYPCSGVESCDLVPNQVLALSHSSVRVGQHDNYATYEKLFAEASGATDGANAEQQALSRAWDKYATVVVPFDERDCPNSVCGALPRPPPGKLLTVSATGHTFLGCAGYTASNRVGHKNSSLTNITNLDAIRLWVREKRSPLDVPGGIASDQPCKTIRAPGSRFKCKVHMGSARPLGVSTLCDNVIFIGTPMTDDGNRDVMGSFLIFSVGAHSHPPPPITVATRGLLLTAREVAGHIHVTLAQEEEDVRQRLADEYGRVAAAVPQTALRNARRQAVTEKNPWGLGRDGALRMVTRALAAGDTYFKTPIVGPTTSYIFPAYTNGAVRLVANGAVAIESDEYYKSVEALGLERDGDFFVLALTATMNNRGLTLARFFIQRATRVVARTCYELFFKSVLEVNKTWAPWHVAVARQVRRLTVSADGDPEANIAAATAAVRAMRTGVLIGVTLDFSSTLAGGVRDALVAAGFDGFSVDEHASNILFGCAAHANRVCDRAPTSVRAWMRQLMTCHGLPEAARLRARVTQVEPGQDCSGVLANPRLLPAFCPAFSTAHAVQRAAASSTTNVEESLHERVYKLCGQRQPLMVAMSSAQFVDTKDVDEMESGRAAGAHTSVERGMLAERWKETRRQKRGRTSSGRDAPTADDGGERDNGLLEPPPPSKRRPRKRKAVAAPAAEAAAAATVAARRILELENEVLQQRNRALMAELSAERVGRMQGVGGASADPPPTARFGFATALAFERWRWWE</sequence>
<proteinExistence type="predicted"/>
<evidence type="ECO:0000313" key="2">
    <source>
        <dbReference type="Proteomes" id="UP000798662"/>
    </source>
</evidence>